<accession>A0A8S0RT06</accession>
<dbReference type="GO" id="GO:0003689">
    <property type="term" value="F:DNA clamp loader activity"/>
    <property type="evidence" value="ECO:0007669"/>
    <property type="project" value="TreeGrafter"/>
</dbReference>
<proteinExistence type="predicted"/>
<evidence type="ECO:0000256" key="4">
    <source>
        <dbReference type="ARBA" id="ARBA00022840"/>
    </source>
</evidence>
<dbReference type="GO" id="GO:0033314">
    <property type="term" value="P:mitotic DNA replication checkpoint signaling"/>
    <property type="evidence" value="ECO:0007669"/>
    <property type="project" value="TreeGrafter"/>
</dbReference>
<comment type="subcellular location">
    <subcellularLocation>
        <location evidence="1">Nucleus</location>
    </subcellularLocation>
</comment>
<keyword evidence="8" id="KW-1185">Reference proteome</keyword>
<dbReference type="InterPro" id="IPR004582">
    <property type="entry name" value="Checkpoint_prot_Rad17_Rad24"/>
</dbReference>
<evidence type="ECO:0000256" key="6">
    <source>
        <dbReference type="ARBA" id="ARBA00023306"/>
    </source>
</evidence>
<dbReference type="Proteomes" id="UP000594638">
    <property type="component" value="Unassembled WGS sequence"/>
</dbReference>
<keyword evidence="3" id="KW-0227">DNA damage</keyword>
<gene>
    <name evidence="7" type="ORF">OLEA9_A030082</name>
</gene>
<evidence type="ECO:0000313" key="8">
    <source>
        <dbReference type="Proteomes" id="UP000594638"/>
    </source>
</evidence>
<dbReference type="GO" id="GO:0000077">
    <property type="term" value="P:DNA damage checkpoint signaling"/>
    <property type="evidence" value="ECO:0007669"/>
    <property type="project" value="TreeGrafter"/>
</dbReference>
<evidence type="ECO:0000256" key="3">
    <source>
        <dbReference type="ARBA" id="ARBA00022763"/>
    </source>
</evidence>
<evidence type="ECO:0000256" key="2">
    <source>
        <dbReference type="ARBA" id="ARBA00022741"/>
    </source>
</evidence>
<comment type="caution">
    <text evidence="7">The sequence shown here is derived from an EMBL/GenBank/DDBJ whole genome shotgun (WGS) entry which is preliminary data.</text>
</comment>
<sequence length="124" mass="14253">MALGKLASHCERKIERLKIIPPKSCHLIRSKMNTSLYNILKSVVPSKSYLVAKGEAFHEYLPTLSQISRLEDCRLPECIDKRKQRRARVARHYLRSGSLAFSAEQISLIGEHNSYLKSSSHRFK</sequence>
<dbReference type="PANTHER" id="PTHR12172:SF1">
    <property type="entry name" value="P-LOOP CONTAINING NUCLEOSIDE TRIPHOSPHATE HYDROLASES SUPERFAMILY PROTEIN"/>
    <property type="match status" value="1"/>
</dbReference>
<dbReference type="AlphaFoldDB" id="A0A8S0RT06"/>
<dbReference type="GO" id="GO:0005634">
    <property type="term" value="C:nucleus"/>
    <property type="evidence" value="ECO:0007669"/>
    <property type="project" value="UniProtKB-SubCell"/>
</dbReference>
<reference evidence="7 8" key="1">
    <citation type="submission" date="2019-12" db="EMBL/GenBank/DDBJ databases">
        <authorList>
            <person name="Alioto T."/>
            <person name="Alioto T."/>
            <person name="Gomez Garrido J."/>
        </authorList>
    </citation>
    <scope>NUCLEOTIDE SEQUENCE [LARGE SCALE GENOMIC DNA]</scope>
</reference>
<dbReference type="OrthoDB" id="1733042at2759"/>
<keyword evidence="2" id="KW-0547">Nucleotide-binding</keyword>
<evidence type="ECO:0000256" key="1">
    <source>
        <dbReference type="ARBA" id="ARBA00004123"/>
    </source>
</evidence>
<dbReference type="EMBL" id="CACTIH010003717">
    <property type="protein sequence ID" value="CAA2983048.1"/>
    <property type="molecule type" value="Genomic_DNA"/>
</dbReference>
<dbReference type="PANTHER" id="PTHR12172">
    <property type="entry name" value="CELL CYCLE CHECKPOINT PROTEIN RAD17"/>
    <property type="match status" value="1"/>
</dbReference>
<dbReference type="GO" id="GO:0006281">
    <property type="term" value="P:DNA repair"/>
    <property type="evidence" value="ECO:0007669"/>
    <property type="project" value="InterPro"/>
</dbReference>
<protein>
    <submittedName>
        <fullName evidence="7">Uncharacterized protein</fullName>
    </submittedName>
</protein>
<evidence type="ECO:0000313" key="7">
    <source>
        <dbReference type="EMBL" id="CAA2983048.1"/>
    </source>
</evidence>
<dbReference type="GO" id="GO:0003682">
    <property type="term" value="F:chromatin binding"/>
    <property type="evidence" value="ECO:0007669"/>
    <property type="project" value="TreeGrafter"/>
</dbReference>
<name>A0A8S0RT06_OLEEU</name>
<evidence type="ECO:0000256" key="5">
    <source>
        <dbReference type="ARBA" id="ARBA00023242"/>
    </source>
</evidence>
<keyword evidence="6" id="KW-0131">Cell cycle</keyword>
<keyword evidence="4" id="KW-0067">ATP-binding</keyword>
<keyword evidence="5" id="KW-0539">Nucleus</keyword>
<organism evidence="7 8">
    <name type="scientific">Olea europaea subsp. europaea</name>
    <dbReference type="NCBI Taxonomy" id="158383"/>
    <lineage>
        <taxon>Eukaryota</taxon>
        <taxon>Viridiplantae</taxon>
        <taxon>Streptophyta</taxon>
        <taxon>Embryophyta</taxon>
        <taxon>Tracheophyta</taxon>
        <taxon>Spermatophyta</taxon>
        <taxon>Magnoliopsida</taxon>
        <taxon>eudicotyledons</taxon>
        <taxon>Gunneridae</taxon>
        <taxon>Pentapetalae</taxon>
        <taxon>asterids</taxon>
        <taxon>lamiids</taxon>
        <taxon>Lamiales</taxon>
        <taxon>Oleaceae</taxon>
        <taxon>Oleeae</taxon>
        <taxon>Olea</taxon>
    </lineage>
</organism>
<dbReference type="Gramene" id="OE9A030082T2">
    <property type="protein sequence ID" value="OE9A030082C2"/>
    <property type="gene ID" value="OE9A030082"/>
</dbReference>
<dbReference type="GO" id="GO:0005524">
    <property type="term" value="F:ATP binding"/>
    <property type="evidence" value="ECO:0007669"/>
    <property type="project" value="UniProtKB-KW"/>
</dbReference>
<dbReference type="Gramene" id="OE9A030082T1">
    <property type="protein sequence ID" value="OE9A030082C1"/>
    <property type="gene ID" value="OE9A030082"/>
</dbReference>